<dbReference type="Proteomes" id="UP000467700">
    <property type="component" value="Unassembled WGS sequence"/>
</dbReference>
<feature type="compositionally biased region" description="Polar residues" evidence="1">
    <location>
        <begin position="171"/>
        <end position="192"/>
    </location>
</feature>
<reference evidence="2 3" key="1">
    <citation type="submission" date="2020-01" db="EMBL/GenBank/DDBJ databases">
        <authorList>
            <person name="Gupta K D."/>
        </authorList>
    </citation>
    <scope>NUCLEOTIDE SEQUENCE [LARGE SCALE GENOMIC DNA]</scope>
</reference>
<gene>
    <name evidence="2" type="ORF">AAE3_LOCUS11399</name>
</gene>
<comment type="caution">
    <text evidence="2">The sequence shown here is derived from an EMBL/GenBank/DDBJ whole genome shotgun (WGS) entry which is preliminary data.</text>
</comment>
<feature type="compositionally biased region" description="Polar residues" evidence="1">
    <location>
        <begin position="274"/>
        <end position="286"/>
    </location>
</feature>
<dbReference type="AlphaFoldDB" id="A0A8S0X6V6"/>
<sequence>MTSSSVASLSSKSASHKESYAEFHGLGSPIGKRNELGQPGDIYIDIKPGSTMLYAKVSRFEWKKWPGPLVRIGCLRHPRSGNYILWCSAGVGAEVGWFPQTAIKLNFEGTHEENVARVLQDRAARNRQPDPAKKAKRKKTTQGTSPTARRPSKKQKISNSTEHDATPQFPQPSTKSQFNLSSEQPTPLSNPLTDLRPISHHGSIQRLQEQTSLSDGSAGHEGDGPQRSLPNRDPNGLQSLHGVLTSTLGPADTIAQRVSPPLVRDRLLPEEVQVPSSMTSSHSTAHVNRRCGALSGPSSDENPPSVLKTFGPVDINMGQQSSPSISNGMPLESLPNTCSPQCVIHAHRESGELIDAPSDKNALENLPIAIIIGDAPEDETSRSNAGVSDVGAKLSEDNGLPVERASELQLEVLGAQLEVACPVGPPSLSISFETHCIDATAPVSQTYTPDSISPSISPGSRPPENALTLVEPPPQALHPTVTIQDTRLAHQDQGGVARNGSTGETPCAPSLSARVTVWSPTAEIMEPERTVQVAGVAYGPGRHVPDADATAGCIAAASGAETIRMDAHIKEGVNVKEEPEDTDTHASVDAHNERAVPLGRQLIFPSGVIVKTDVEVPEQNTSLSLAGDNASA</sequence>
<name>A0A8S0X6V6_CYCAE</name>
<feature type="compositionally biased region" description="Polar residues" evidence="1">
    <location>
        <begin position="205"/>
        <end position="215"/>
    </location>
</feature>
<proteinExistence type="predicted"/>
<evidence type="ECO:0000256" key="1">
    <source>
        <dbReference type="SAM" id="MobiDB-lite"/>
    </source>
</evidence>
<protein>
    <recommendedName>
        <fullName evidence="4">PWWP domain-containing protein</fullName>
    </recommendedName>
</protein>
<feature type="compositionally biased region" description="Basic and acidic residues" evidence="1">
    <location>
        <begin position="121"/>
        <end position="133"/>
    </location>
</feature>
<evidence type="ECO:0000313" key="2">
    <source>
        <dbReference type="EMBL" id="CAA7269162.1"/>
    </source>
</evidence>
<feature type="region of interest" description="Disordered" evidence="1">
    <location>
        <begin position="274"/>
        <end position="305"/>
    </location>
</feature>
<evidence type="ECO:0000313" key="3">
    <source>
        <dbReference type="Proteomes" id="UP000467700"/>
    </source>
</evidence>
<keyword evidence="3" id="KW-1185">Reference proteome</keyword>
<accession>A0A8S0X6V6</accession>
<organism evidence="2 3">
    <name type="scientific">Cyclocybe aegerita</name>
    <name type="common">Black poplar mushroom</name>
    <name type="synonym">Agrocybe aegerita</name>
    <dbReference type="NCBI Taxonomy" id="1973307"/>
    <lineage>
        <taxon>Eukaryota</taxon>
        <taxon>Fungi</taxon>
        <taxon>Dikarya</taxon>
        <taxon>Basidiomycota</taxon>
        <taxon>Agaricomycotina</taxon>
        <taxon>Agaricomycetes</taxon>
        <taxon>Agaricomycetidae</taxon>
        <taxon>Agaricales</taxon>
        <taxon>Agaricineae</taxon>
        <taxon>Bolbitiaceae</taxon>
        <taxon>Cyclocybe</taxon>
    </lineage>
</organism>
<evidence type="ECO:0008006" key="4">
    <source>
        <dbReference type="Google" id="ProtNLM"/>
    </source>
</evidence>
<feature type="region of interest" description="Disordered" evidence="1">
    <location>
        <begin position="121"/>
        <end position="252"/>
    </location>
</feature>
<dbReference type="OrthoDB" id="3067611at2759"/>
<dbReference type="EMBL" id="CACVBS010000075">
    <property type="protein sequence ID" value="CAA7269162.1"/>
    <property type="molecule type" value="Genomic_DNA"/>
</dbReference>